<dbReference type="Gene3D" id="1.10.1200.10">
    <property type="entry name" value="ACP-like"/>
    <property type="match status" value="1"/>
</dbReference>
<evidence type="ECO:0000313" key="2">
    <source>
        <dbReference type="EMBL" id="MEJ2866409.1"/>
    </source>
</evidence>
<evidence type="ECO:0000313" key="3">
    <source>
        <dbReference type="Proteomes" id="UP001385809"/>
    </source>
</evidence>
<protein>
    <submittedName>
        <fullName evidence="2">Acyl carrier protein</fullName>
    </submittedName>
</protein>
<organism evidence="2 3">
    <name type="scientific">Actinomycetospora aurantiaca</name>
    <dbReference type="NCBI Taxonomy" id="3129233"/>
    <lineage>
        <taxon>Bacteria</taxon>
        <taxon>Bacillati</taxon>
        <taxon>Actinomycetota</taxon>
        <taxon>Actinomycetes</taxon>
        <taxon>Pseudonocardiales</taxon>
        <taxon>Pseudonocardiaceae</taxon>
        <taxon>Actinomycetospora</taxon>
    </lineage>
</organism>
<dbReference type="EMBL" id="JBBEGN010000001">
    <property type="protein sequence ID" value="MEJ2866409.1"/>
    <property type="molecule type" value="Genomic_DNA"/>
</dbReference>
<dbReference type="PROSITE" id="PS50075">
    <property type="entry name" value="CARRIER"/>
    <property type="match status" value="1"/>
</dbReference>
<comment type="caution">
    <text evidence="2">The sequence shown here is derived from an EMBL/GenBank/DDBJ whole genome shotgun (WGS) entry which is preliminary data.</text>
</comment>
<name>A0ABU8MGG6_9PSEU</name>
<sequence length="103" mass="11097">MTESPGRTTYGGPVMSTSEADGLVARVREMVERELGIDVESPDTDLVENGLVDSLALVTLMVALEAEFGVVLDLDEFDPEDFRTIAAMASYARQQNSPSSLVT</sequence>
<proteinExistence type="predicted"/>
<dbReference type="Pfam" id="PF00550">
    <property type="entry name" value="PP-binding"/>
    <property type="match status" value="1"/>
</dbReference>
<accession>A0ABU8MGG6</accession>
<keyword evidence="3" id="KW-1185">Reference proteome</keyword>
<gene>
    <name evidence="2" type="ORF">WCD74_01445</name>
</gene>
<feature type="domain" description="Carrier" evidence="1">
    <location>
        <begin position="18"/>
        <end position="96"/>
    </location>
</feature>
<reference evidence="2 3" key="1">
    <citation type="submission" date="2024-03" db="EMBL/GenBank/DDBJ databases">
        <title>Actinomycetospora sp. OC33-EN08, a novel actinomycete isolated from wild orchid (Aerides multiflora).</title>
        <authorList>
            <person name="Suriyachadkun C."/>
        </authorList>
    </citation>
    <scope>NUCLEOTIDE SEQUENCE [LARGE SCALE GENOMIC DNA]</scope>
    <source>
        <strain evidence="2 3">OC33-EN08</strain>
    </source>
</reference>
<dbReference type="Proteomes" id="UP001385809">
    <property type="component" value="Unassembled WGS sequence"/>
</dbReference>
<dbReference type="RefSeq" id="WP_337693033.1">
    <property type="nucleotide sequence ID" value="NZ_JBBEGN010000001.1"/>
</dbReference>
<dbReference type="InterPro" id="IPR009081">
    <property type="entry name" value="PP-bd_ACP"/>
</dbReference>
<dbReference type="SUPFAM" id="SSF47336">
    <property type="entry name" value="ACP-like"/>
    <property type="match status" value="1"/>
</dbReference>
<evidence type="ECO:0000259" key="1">
    <source>
        <dbReference type="PROSITE" id="PS50075"/>
    </source>
</evidence>
<dbReference type="InterPro" id="IPR036736">
    <property type="entry name" value="ACP-like_sf"/>
</dbReference>